<dbReference type="Gene3D" id="3.40.50.12780">
    <property type="entry name" value="N-terminal domain of ligase-like"/>
    <property type="match status" value="1"/>
</dbReference>
<organism evidence="10 11">
    <name type="scientific">Actinokineospora xionganensis</name>
    <dbReference type="NCBI Taxonomy" id="2684470"/>
    <lineage>
        <taxon>Bacteria</taxon>
        <taxon>Bacillati</taxon>
        <taxon>Actinomycetota</taxon>
        <taxon>Actinomycetes</taxon>
        <taxon>Pseudonocardiales</taxon>
        <taxon>Pseudonocardiaceae</taxon>
        <taxon>Actinokineospora</taxon>
    </lineage>
</organism>
<dbReference type="InterPro" id="IPR023213">
    <property type="entry name" value="CAT-like_dom_sf"/>
</dbReference>
<dbReference type="SUPFAM" id="SSF53335">
    <property type="entry name" value="S-adenosyl-L-methionine-dependent methyltransferases"/>
    <property type="match status" value="1"/>
</dbReference>
<feature type="domain" description="Carrier" evidence="9">
    <location>
        <begin position="1413"/>
        <end position="1488"/>
    </location>
</feature>
<dbReference type="Gene3D" id="3.30.300.30">
    <property type="match status" value="2"/>
</dbReference>
<dbReference type="CDD" id="cd19535">
    <property type="entry name" value="Cyc_NRPS"/>
    <property type="match status" value="1"/>
</dbReference>
<dbReference type="SUPFAM" id="SSF52777">
    <property type="entry name" value="CoA-dependent acyltransferases"/>
    <property type="match status" value="2"/>
</dbReference>
<dbReference type="InterPro" id="IPR009081">
    <property type="entry name" value="PP-bd_ACP"/>
</dbReference>
<dbReference type="Proteomes" id="UP000734823">
    <property type="component" value="Unassembled WGS sequence"/>
</dbReference>
<evidence type="ECO:0000256" key="7">
    <source>
        <dbReference type="ARBA" id="ARBA00022598"/>
    </source>
</evidence>
<protein>
    <recommendedName>
        <fullName evidence="4">Phenyloxazoline synthase MbtB</fullName>
    </recommendedName>
    <alternativeName>
        <fullName evidence="8">Mycobactin synthetase protein B</fullName>
    </alternativeName>
</protein>
<dbReference type="InterPro" id="IPR010071">
    <property type="entry name" value="AA_adenyl_dom"/>
</dbReference>
<keyword evidence="7" id="KW-0436">Ligase</keyword>
<dbReference type="Pfam" id="PF00668">
    <property type="entry name" value="Condensation"/>
    <property type="match status" value="1"/>
</dbReference>
<dbReference type="InterPro" id="IPR042099">
    <property type="entry name" value="ANL_N_sf"/>
</dbReference>
<evidence type="ECO:0000256" key="2">
    <source>
        <dbReference type="ARBA" id="ARBA00005102"/>
    </source>
</evidence>
<evidence type="ECO:0000313" key="10">
    <source>
        <dbReference type="EMBL" id="MBC6447512.1"/>
    </source>
</evidence>
<gene>
    <name evidence="10" type="ORF">GPZ80_10055</name>
</gene>
<evidence type="ECO:0000256" key="8">
    <source>
        <dbReference type="ARBA" id="ARBA00033440"/>
    </source>
</evidence>
<dbReference type="Gene3D" id="3.40.50.150">
    <property type="entry name" value="Vaccinia Virus protein VP39"/>
    <property type="match status" value="1"/>
</dbReference>
<name>A0ABR7L498_9PSEU</name>
<evidence type="ECO:0000259" key="9">
    <source>
        <dbReference type="PROSITE" id="PS50075"/>
    </source>
</evidence>
<dbReference type="InterPro" id="IPR045851">
    <property type="entry name" value="AMP-bd_C_sf"/>
</dbReference>
<dbReference type="NCBIfam" id="TIGR01733">
    <property type="entry name" value="AA-adenyl-dom"/>
    <property type="match status" value="1"/>
</dbReference>
<dbReference type="InterPro" id="IPR020806">
    <property type="entry name" value="PKS_PP-bd"/>
</dbReference>
<evidence type="ECO:0000256" key="3">
    <source>
        <dbReference type="ARBA" id="ARBA00007380"/>
    </source>
</evidence>
<sequence length="1499" mass="161007">MSPENHESGSAGVTAAADRDALRETVSGVLGIELTPEDDETNLFELGLQSMDLMRLTQRLNGARSEVTFAQLSADPRLSAWAEFAITAEPAAPEPEPEPAAASAPLSTFPLTPVQQAYLFGRADHQALGGIGCHNYIEFDVPELEPQRLEAAVRALIERHPMLRARFSEDAMHHILPESPWPGLTVNDWRDQTPERAEASALAVRDKLSHRWLRVDEGEVIDVSLTRLPGGVDRLHLNIDLVAADLASFRVILVELVALYDDPDGLPELTYTFGQYQADQAATREADRERARPYWQRRVPSLPGGPKLPLAVDPETVTKHKFVRRHWELSADEWVALERRCGEAGLTPAAVLATAYSLVLSRWSGDDHFLLSLPLFDRDLAAHPEIGRLIGDFSGLVLVEVKLAGESFADCARDVQRQLHSDIGHAAYTGVDVLRDLARADVDAPRTAPVVFSYDLSAPLIPDEWADRFGDVSWMISQTPQIWLDQQIYRTCDNNVRLVWDAVEELFPADVLDTMIAAYEALVRSLLVGSWDALPELALPAAQRAVRAEVNSDTRELTDNLLHTAFFEHSEARAGLPALLWGDDESLAHDELARQALAVAGALSRRGIGRGSYVAVVAPKGDRQIAAVLGVLAAGAAYVPIGVDQPAERRARILELSGAKVILDGTGQLESAETGVEVVLIEAALAEAPLSAPVPAEPDDPAYVIFTSGSTGLPKGVELSHRASVNTVEDINERFGVEAHDRVLAVSALDFDLSVYDIFGPLAAGGAAVLVSEAGRRDAAEWLALCHRHSVSIWNTVPALLDMVLIAAEGKPLPESMRVALLSGDWIGLDLPARLAEATSGRCRFVAAGGATEAAIWSNSFDVAAVEDGWRSIPYGKPLKNQKFRVVDGRGRDCPDWVPGELWIGGVGVALGYRGDAELTAARFPVVDGERWYRTGDLGRYWPDGNLEFLGRLDHQVKINGFRVELGEIESCLQADAEVAQAVAVVVTEGRRGVVAAVTERSAAGERGHQDGDRPAAAGSEFLPPVADAEANPLEHQLVEALLAGVVAPLVDGPAAALPVCAQQRPVLDIWLGYLAQRAVVRRTGAARTQGPRWAEVTDQAWIKQVRESAVGTPFAAVATALQWAVPLFTGIVSGGADATALLDDPVLAPEALNDLMPATADCLKAIGADLRGRSGAVAQWAVTGGNGAARVLTELASDAVEYTLLGSSAPALAKAEMLLAEQGHRTRVSPQGPEAIAEQHVHAFAAVVADNVLHRMPDPDVAAATMAVLLAPGGRLYLLERAYPTPLALITALPLEARAGRFEDGAHGTGWLHGPRRWTQALTDAGFGDIQVLRAERTGEILLTADRPVSARGVDLAALRRQAVGRLPEHMVPAHLAVLPVLPLSANGKVDRGRILTALEQSVDRPRDVGDPPRGTTEEFVAQLWMKLLGLDSVGRDENFFRLGGDSLLATRFVAEVRGEHGVDVPMREVMRTPTVAGLSALIDASATAAEDIEEGSL</sequence>
<dbReference type="InterPro" id="IPR029058">
    <property type="entry name" value="AB_hydrolase_fold"/>
</dbReference>
<comment type="similarity">
    <text evidence="3">Belongs to the ATP-dependent AMP-binding enzyme family. MbtB subfamily.</text>
</comment>
<dbReference type="InterPro" id="IPR029063">
    <property type="entry name" value="SAM-dependent_MTases_sf"/>
</dbReference>
<comment type="caution">
    <text evidence="10">The sequence shown here is derived from an EMBL/GenBank/DDBJ whole genome shotgun (WGS) entry which is preliminary data.</text>
</comment>
<reference evidence="10 11" key="1">
    <citation type="submission" date="2020-06" db="EMBL/GenBank/DDBJ databases">
        <title>Actinokineospora xiongansis sp. nov., isolated from soil of Baiyangdian.</title>
        <authorList>
            <person name="Zhang X."/>
        </authorList>
    </citation>
    <scope>NUCLEOTIDE SEQUENCE [LARGE SCALE GENOMIC DNA]</scope>
    <source>
        <strain evidence="10 11">HBU206404</strain>
    </source>
</reference>
<dbReference type="InterPro" id="IPR036736">
    <property type="entry name" value="ACP-like_sf"/>
</dbReference>
<feature type="domain" description="Carrier" evidence="9">
    <location>
        <begin position="13"/>
        <end position="89"/>
    </location>
</feature>
<dbReference type="PROSITE" id="PS50075">
    <property type="entry name" value="CARRIER"/>
    <property type="match status" value="2"/>
</dbReference>
<dbReference type="RefSeq" id="WP_187220024.1">
    <property type="nucleotide sequence ID" value="NZ_JABVED010000004.1"/>
</dbReference>
<dbReference type="SUPFAM" id="SSF56801">
    <property type="entry name" value="Acetyl-CoA synthetase-like"/>
    <property type="match status" value="1"/>
</dbReference>
<evidence type="ECO:0000313" key="11">
    <source>
        <dbReference type="Proteomes" id="UP000734823"/>
    </source>
</evidence>
<comment type="pathway">
    <text evidence="2">Siderophore biosynthesis; mycobactin biosynthesis.</text>
</comment>
<dbReference type="Pfam" id="PF00550">
    <property type="entry name" value="PP-binding"/>
    <property type="match status" value="2"/>
</dbReference>
<dbReference type="Pfam" id="PF00501">
    <property type="entry name" value="AMP-binding"/>
    <property type="match status" value="1"/>
</dbReference>
<accession>A0ABR7L498</accession>
<dbReference type="PANTHER" id="PTHR45527">
    <property type="entry name" value="NONRIBOSOMAL PEPTIDE SYNTHETASE"/>
    <property type="match status" value="1"/>
</dbReference>
<evidence type="ECO:0000256" key="1">
    <source>
        <dbReference type="ARBA" id="ARBA00001957"/>
    </source>
</evidence>
<dbReference type="Gene3D" id="3.30.559.10">
    <property type="entry name" value="Chloramphenicol acetyltransferase-like domain"/>
    <property type="match status" value="1"/>
</dbReference>
<evidence type="ECO:0000256" key="5">
    <source>
        <dbReference type="ARBA" id="ARBA00022450"/>
    </source>
</evidence>
<dbReference type="InterPro" id="IPR020845">
    <property type="entry name" value="AMP-binding_CS"/>
</dbReference>
<dbReference type="PANTHER" id="PTHR45527:SF10">
    <property type="entry name" value="PYOCHELIN SYNTHASE PCHF"/>
    <property type="match status" value="1"/>
</dbReference>
<dbReference type="PROSITE" id="PS00455">
    <property type="entry name" value="AMP_BINDING"/>
    <property type="match status" value="1"/>
</dbReference>
<evidence type="ECO:0000256" key="4">
    <source>
        <dbReference type="ARBA" id="ARBA00016743"/>
    </source>
</evidence>
<dbReference type="Gene3D" id="3.30.559.30">
    <property type="entry name" value="Nonribosomal peptide synthetase, condensation domain"/>
    <property type="match status" value="1"/>
</dbReference>
<dbReference type="InterPro" id="IPR001242">
    <property type="entry name" value="Condensation_dom"/>
</dbReference>
<keyword evidence="6" id="KW-0597">Phosphoprotein</keyword>
<dbReference type="Gene3D" id="3.40.50.1820">
    <property type="entry name" value="alpha/beta hydrolase"/>
    <property type="match status" value="1"/>
</dbReference>
<proteinExistence type="inferred from homology"/>
<keyword evidence="11" id="KW-1185">Reference proteome</keyword>
<dbReference type="SMART" id="SM00823">
    <property type="entry name" value="PKS_PP"/>
    <property type="match status" value="2"/>
</dbReference>
<dbReference type="InterPro" id="IPR000873">
    <property type="entry name" value="AMP-dep_synth/lig_dom"/>
</dbReference>
<dbReference type="EMBL" id="JABVED010000004">
    <property type="protein sequence ID" value="MBC6447512.1"/>
    <property type="molecule type" value="Genomic_DNA"/>
</dbReference>
<keyword evidence="5" id="KW-0596">Phosphopantetheine</keyword>
<dbReference type="Gene3D" id="1.10.1200.10">
    <property type="entry name" value="ACP-like"/>
    <property type="match status" value="1"/>
</dbReference>
<dbReference type="InterPro" id="IPR057737">
    <property type="entry name" value="Condensation_MtbB-like"/>
</dbReference>
<comment type="cofactor">
    <cofactor evidence="1">
        <name>pantetheine 4'-phosphate</name>
        <dbReference type="ChEBI" id="CHEBI:47942"/>
    </cofactor>
</comment>
<evidence type="ECO:0000256" key="6">
    <source>
        <dbReference type="ARBA" id="ARBA00022553"/>
    </source>
</evidence>
<dbReference type="SUPFAM" id="SSF47336">
    <property type="entry name" value="ACP-like"/>
    <property type="match status" value="2"/>
</dbReference>